<protein>
    <recommendedName>
        <fullName evidence="3">DUF4145 domain-containing protein</fullName>
    </recommendedName>
</protein>
<dbReference type="EMBL" id="CP043505">
    <property type="protein sequence ID" value="QEO15815.1"/>
    <property type="molecule type" value="Genomic_DNA"/>
</dbReference>
<dbReference type="OrthoDB" id="3837855at2"/>
<name>A0A5C1YK15_9MICO</name>
<accession>A0A5C1YK15</accession>
<dbReference type="KEGG" id="ail:FLP10_16345"/>
<proteinExistence type="predicted"/>
<gene>
    <name evidence="1" type="ORF">FLP10_16345</name>
</gene>
<sequence>MAAPRTAHEVAQWAAAVQADLASHLAMREKSAHRVITLQESYAKLSALSLKQDILINEGLRCVEYGLYRPAHVATWAGFVDFVHEWTWDASRLAKLKSVRPNWTLNDAGDLHEITDYALIEGLKFAGLITKTTMKALHGLLNKRNECAHPEDYTPTVNDTLGYIDELMKRISALQAAKS</sequence>
<dbReference type="AlphaFoldDB" id="A0A5C1YK15"/>
<reference evidence="1 2" key="1">
    <citation type="submission" date="2019-09" db="EMBL/GenBank/DDBJ databases">
        <title>Genome sequencing of strain KACC 19306.</title>
        <authorList>
            <person name="Heo J."/>
            <person name="Kim S.-J."/>
            <person name="Kim J.-S."/>
            <person name="Hong S.-B."/>
            <person name="Kwon S.-W."/>
        </authorList>
    </citation>
    <scope>NUCLEOTIDE SEQUENCE [LARGE SCALE GENOMIC DNA]</scope>
    <source>
        <strain evidence="1 2">KACC 19306</strain>
    </source>
</reference>
<dbReference type="Proteomes" id="UP000324678">
    <property type="component" value="Chromosome"/>
</dbReference>
<keyword evidence="2" id="KW-1185">Reference proteome</keyword>
<dbReference type="RefSeq" id="WP_149161828.1">
    <property type="nucleotide sequence ID" value="NZ_CP043505.1"/>
</dbReference>
<organism evidence="1 2">
    <name type="scientific">Agromyces intestinalis</name>
    <dbReference type="NCBI Taxonomy" id="2592652"/>
    <lineage>
        <taxon>Bacteria</taxon>
        <taxon>Bacillati</taxon>
        <taxon>Actinomycetota</taxon>
        <taxon>Actinomycetes</taxon>
        <taxon>Micrococcales</taxon>
        <taxon>Microbacteriaceae</taxon>
        <taxon>Agromyces</taxon>
    </lineage>
</organism>
<evidence type="ECO:0008006" key="3">
    <source>
        <dbReference type="Google" id="ProtNLM"/>
    </source>
</evidence>
<evidence type="ECO:0000313" key="2">
    <source>
        <dbReference type="Proteomes" id="UP000324678"/>
    </source>
</evidence>
<evidence type="ECO:0000313" key="1">
    <source>
        <dbReference type="EMBL" id="QEO15815.1"/>
    </source>
</evidence>